<keyword evidence="3" id="KW-1185">Reference proteome</keyword>
<dbReference type="InterPro" id="IPR057229">
    <property type="entry name" value="DUF7907"/>
</dbReference>
<accession>A0A6A6T6T7</accession>
<gene>
    <name evidence="2" type="ORF">K491DRAFT_692931</name>
</gene>
<dbReference type="EMBL" id="MU004349">
    <property type="protein sequence ID" value="KAF2655470.1"/>
    <property type="molecule type" value="Genomic_DNA"/>
</dbReference>
<evidence type="ECO:0000313" key="2">
    <source>
        <dbReference type="EMBL" id="KAF2655470.1"/>
    </source>
</evidence>
<dbReference type="Pfam" id="PF25484">
    <property type="entry name" value="DUF7907"/>
    <property type="match status" value="1"/>
</dbReference>
<feature type="domain" description="DUF7907" evidence="1">
    <location>
        <begin position="12"/>
        <end position="187"/>
    </location>
</feature>
<sequence length="189" mass="20889">MALAQYTKRSPPFELIVLAPHNATLNGSTLDACHEGAAIEGFCRGPQITSTPSYGSSFYFNTSTSNSNSKASDVQGVLSYDLVIADNTTVPSSMYLVDTWTSNVAVPILSPGYDPVTEVYFDAQDFMYILSTQDDTVSPAGQKQEKVKQWYVCTTYYGYTYDTLAWTVGKRAKPQNPTCQKVEVKRVWV</sequence>
<organism evidence="2 3">
    <name type="scientific">Lophiostoma macrostomum CBS 122681</name>
    <dbReference type="NCBI Taxonomy" id="1314788"/>
    <lineage>
        <taxon>Eukaryota</taxon>
        <taxon>Fungi</taxon>
        <taxon>Dikarya</taxon>
        <taxon>Ascomycota</taxon>
        <taxon>Pezizomycotina</taxon>
        <taxon>Dothideomycetes</taxon>
        <taxon>Pleosporomycetidae</taxon>
        <taxon>Pleosporales</taxon>
        <taxon>Lophiostomataceae</taxon>
        <taxon>Lophiostoma</taxon>
    </lineage>
</organism>
<reference evidence="2" key="1">
    <citation type="journal article" date="2020" name="Stud. Mycol.">
        <title>101 Dothideomycetes genomes: a test case for predicting lifestyles and emergence of pathogens.</title>
        <authorList>
            <person name="Haridas S."/>
            <person name="Albert R."/>
            <person name="Binder M."/>
            <person name="Bloem J."/>
            <person name="Labutti K."/>
            <person name="Salamov A."/>
            <person name="Andreopoulos B."/>
            <person name="Baker S."/>
            <person name="Barry K."/>
            <person name="Bills G."/>
            <person name="Bluhm B."/>
            <person name="Cannon C."/>
            <person name="Castanera R."/>
            <person name="Culley D."/>
            <person name="Daum C."/>
            <person name="Ezra D."/>
            <person name="Gonzalez J."/>
            <person name="Henrissat B."/>
            <person name="Kuo A."/>
            <person name="Liang C."/>
            <person name="Lipzen A."/>
            <person name="Lutzoni F."/>
            <person name="Magnuson J."/>
            <person name="Mondo S."/>
            <person name="Nolan M."/>
            <person name="Ohm R."/>
            <person name="Pangilinan J."/>
            <person name="Park H.-J."/>
            <person name="Ramirez L."/>
            <person name="Alfaro M."/>
            <person name="Sun H."/>
            <person name="Tritt A."/>
            <person name="Yoshinaga Y."/>
            <person name="Zwiers L.-H."/>
            <person name="Turgeon B."/>
            <person name="Goodwin S."/>
            <person name="Spatafora J."/>
            <person name="Crous P."/>
            <person name="Grigoriev I."/>
        </authorList>
    </citation>
    <scope>NUCLEOTIDE SEQUENCE</scope>
    <source>
        <strain evidence="2">CBS 122681</strain>
    </source>
</reference>
<dbReference type="Proteomes" id="UP000799324">
    <property type="component" value="Unassembled WGS sequence"/>
</dbReference>
<dbReference type="OrthoDB" id="3515453at2759"/>
<evidence type="ECO:0000259" key="1">
    <source>
        <dbReference type="Pfam" id="PF25484"/>
    </source>
</evidence>
<protein>
    <recommendedName>
        <fullName evidence="1">DUF7907 domain-containing protein</fullName>
    </recommendedName>
</protein>
<proteinExistence type="predicted"/>
<evidence type="ECO:0000313" key="3">
    <source>
        <dbReference type="Proteomes" id="UP000799324"/>
    </source>
</evidence>
<dbReference type="AlphaFoldDB" id="A0A6A6T6T7"/>
<name>A0A6A6T6T7_9PLEO</name>